<dbReference type="EMBL" id="JARQBJ010000005">
    <property type="protein sequence ID" value="MDT2811109.1"/>
    <property type="molecule type" value="Genomic_DNA"/>
</dbReference>
<dbReference type="GO" id="GO:0008236">
    <property type="term" value="F:serine-type peptidase activity"/>
    <property type="evidence" value="ECO:0007669"/>
    <property type="project" value="UniProtKB-KW"/>
</dbReference>
<feature type="domain" description="LD-carboxypeptidase N-terminal" evidence="7">
    <location>
        <begin position="12"/>
        <end position="127"/>
    </location>
</feature>
<keyword evidence="5" id="KW-0720">Serine protease</keyword>
<comment type="similarity">
    <text evidence="1">Belongs to the peptidase S66 family.</text>
</comment>
<evidence type="ECO:0000313" key="10">
    <source>
        <dbReference type="Proteomes" id="UP001256711"/>
    </source>
</evidence>
<evidence type="ECO:0000313" key="9">
    <source>
        <dbReference type="EMBL" id="MDT2811109.1"/>
    </source>
</evidence>
<dbReference type="AlphaFoldDB" id="A0AAW8TZH6"/>
<dbReference type="GO" id="GO:0006508">
    <property type="term" value="P:proteolysis"/>
    <property type="evidence" value="ECO:0007669"/>
    <property type="project" value="UniProtKB-KW"/>
</dbReference>
<comment type="caution">
    <text evidence="9">The sequence shown here is derived from an EMBL/GenBank/DDBJ whole genome shotgun (WGS) entry which is preliminary data.</text>
</comment>
<evidence type="ECO:0000259" key="8">
    <source>
        <dbReference type="Pfam" id="PF17676"/>
    </source>
</evidence>
<evidence type="ECO:0000256" key="1">
    <source>
        <dbReference type="ARBA" id="ARBA00010233"/>
    </source>
</evidence>
<keyword evidence="2" id="KW-0121">Carboxypeptidase</keyword>
<dbReference type="SUPFAM" id="SSF141986">
    <property type="entry name" value="LD-carboxypeptidase A C-terminal domain-like"/>
    <property type="match status" value="1"/>
</dbReference>
<dbReference type="Proteomes" id="UP001256711">
    <property type="component" value="Unassembled WGS sequence"/>
</dbReference>
<proteinExistence type="inferred from homology"/>
<dbReference type="GO" id="GO:0004180">
    <property type="term" value="F:carboxypeptidase activity"/>
    <property type="evidence" value="ECO:0007669"/>
    <property type="project" value="UniProtKB-KW"/>
</dbReference>
<dbReference type="PANTHER" id="PTHR30237:SF2">
    <property type="entry name" value="MUREIN TETRAPEPTIDE CARBOXYPEPTIDASE"/>
    <property type="match status" value="1"/>
</dbReference>
<feature type="active site" description="Charge relay system" evidence="6">
    <location>
        <position position="270"/>
    </location>
</feature>
<protein>
    <submittedName>
        <fullName evidence="9">LD-carboxypeptidase</fullName>
    </submittedName>
</protein>
<evidence type="ECO:0000259" key="7">
    <source>
        <dbReference type="Pfam" id="PF02016"/>
    </source>
</evidence>
<sequence>MLANKLGKHGTIGIICPSHVADMQRYEIIVQQLEQLGYQVKLGENIQKATFGYAASGAERAADLNRFVADDQVELILFSGGEGAAEILPFIDYDNIRKHPKLFSSYSDGTSILNAIYAQTGLVTYYGCGAGEFLDLRYYDYRNFQTYFQEETPESFLKGSSWKSLRSGVGEGILIGGYTALFALMLGNTYFHWDQDANYILFLEDHESFSSPAIVATYLAFIEQSEFIKQVKGLVFGHFSMNVPTDLWGVLERFGERQKIPVVYTDDFGHGKKHGILPIGMKARLDGANPGLVYLP</sequence>
<evidence type="ECO:0000256" key="6">
    <source>
        <dbReference type="PIRSR" id="PIRSR028757-1"/>
    </source>
</evidence>
<feature type="active site" description="Nucleophile" evidence="6">
    <location>
        <position position="107"/>
    </location>
</feature>
<feature type="domain" description="LD-carboxypeptidase C-terminal" evidence="8">
    <location>
        <begin position="171"/>
        <end position="285"/>
    </location>
</feature>
<dbReference type="PANTHER" id="PTHR30237">
    <property type="entry name" value="MURAMOYLTETRAPEPTIDE CARBOXYPEPTIDASE"/>
    <property type="match status" value="1"/>
</dbReference>
<dbReference type="PIRSF" id="PIRSF028757">
    <property type="entry name" value="LD-carboxypeptidase"/>
    <property type="match status" value="1"/>
</dbReference>
<dbReference type="InterPro" id="IPR040449">
    <property type="entry name" value="Peptidase_S66_N"/>
</dbReference>
<dbReference type="Gene3D" id="3.50.30.60">
    <property type="entry name" value="LD-carboxypeptidase A C-terminal domain-like"/>
    <property type="match status" value="1"/>
</dbReference>
<dbReference type="InterPro" id="IPR027478">
    <property type="entry name" value="LdcA_N"/>
</dbReference>
<dbReference type="InterPro" id="IPR003507">
    <property type="entry name" value="S66_fam"/>
</dbReference>
<evidence type="ECO:0000256" key="3">
    <source>
        <dbReference type="ARBA" id="ARBA00022670"/>
    </source>
</evidence>
<organism evidence="9 10">
    <name type="scientific">Enterococcus asini</name>
    <dbReference type="NCBI Taxonomy" id="57732"/>
    <lineage>
        <taxon>Bacteria</taxon>
        <taxon>Bacillati</taxon>
        <taxon>Bacillota</taxon>
        <taxon>Bacilli</taxon>
        <taxon>Lactobacillales</taxon>
        <taxon>Enterococcaceae</taxon>
        <taxon>Enterococcus</taxon>
    </lineage>
</organism>
<dbReference type="InterPro" id="IPR029062">
    <property type="entry name" value="Class_I_gatase-like"/>
</dbReference>
<gene>
    <name evidence="9" type="ORF">P7H43_11530</name>
</gene>
<dbReference type="Pfam" id="PF02016">
    <property type="entry name" value="Peptidase_S66"/>
    <property type="match status" value="1"/>
</dbReference>
<dbReference type="InterPro" id="IPR027461">
    <property type="entry name" value="Carboxypeptidase_A_C_sf"/>
</dbReference>
<accession>A0AAW8TZH6</accession>
<keyword evidence="3" id="KW-0645">Protease</keyword>
<dbReference type="InterPro" id="IPR040921">
    <property type="entry name" value="Peptidase_S66C"/>
</dbReference>
<dbReference type="Gene3D" id="3.40.50.10740">
    <property type="entry name" value="Class I glutamine amidotransferase-like"/>
    <property type="match status" value="1"/>
</dbReference>
<reference evidence="9" key="1">
    <citation type="submission" date="2023-03" db="EMBL/GenBank/DDBJ databases">
        <authorList>
            <person name="Shen W."/>
            <person name="Cai J."/>
        </authorList>
    </citation>
    <scope>NUCLEOTIDE SEQUENCE</scope>
    <source>
        <strain evidence="9">B226-2</strain>
    </source>
</reference>
<dbReference type="Pfam" id="PF17676">
    <property type="entry name" value="Peptidase_S66C"/>
    <property type="match status" value="1"/>
</dbReference>
<evidence type="ECO:0000256" key="5">
    <source>
        <dbReference type="ARBA" id="ARBA00022825"/>
    </source>
</evidence>
<evidence type="ECO:0000256" key="4">
    <source>
        <dbReference type="ARBA" id="ARBA00022801"/>
    </source>
</evidence>
<feature type="active site" description="Charge relay system" evidence="6">
    <location>
        <position position="204"/>
    </location>
</feature>
<dbReference type="SUPFAM" id="SSF52317">
    <property type="entry name" value="Class I glutamine amidotransferase-like"/>
    <property type="match status" value="1"/>
</dbReference>
<keyword evidence="4" id="KW-0378">Hydrolase</keyword>
<dbReference type="RefSeq" id="WP_311835726.1">
    <property type="nucleotide sequence ID" value="NZ_JARQBJ010000005.1"/>
</dbReference>
<dbReference type="CDD" id="cd07025">
    <property type="entry name" value="Peptidase_S66"/>
    <property type="match status" value="1"/>
</dbReference>
<evidence type="ECO:0000256" key="2">
    <source>
        <dbReference type="ARBA" id="ARBA00022645"/>
    </source>
</evidence>
<name>A0AAW8TZH6_9ENTE</name>